<comment type="caution">
    <text evidence="2">The sequence shown here is derived from an EMBL/GenBank/DDBJ whole genome shotgun (WGS) entry which is preliminary data.</text>
</comment>
<gene>
    <name evidence="2" type="ORF">PV361_06975</name>
</gene>
<dbReference type="EMBL" id="JARBCY010000044">
    <property type="protein sequence ID" value="MEF3318442.1"/>
    <property type="molecule type" value="Genomic_DNA"/>
</dbReference>
<reference evidence="2 3" key="1">
    <citation type="submission" date="2022-11" db="EMBL/GenBank/DDBJ databases">
        <title>The First Case of Preauricular Fistular Abscess Caused by Peptoniphilus grossensis.</title>
        <authorList>
            <person name="Byun J.-H."/>
        </authorList>
    </citation>
    <scope>NUCLEOTIDE SEQUENCE [LARGE SCALE GENOMIC DNA]</scope>
    <source>
        <strain evidence="2 3">GYB008</strain>
    </source>
</reference>
<proteinExistence type="predicted"/>
<protein>
    <submittedName>
        <fullName evidence="2">Transglutaminase domain-containing protein</fullName>
    </submittedName>
</protein>
<keyword evidence="3" id="KW-1185">Reference proteome</keyword>
<evidence type="ECO:0000313" key="3">
    <source>
        <dbReference type="Proteomes" id="UP001328425"/>
    </source>
</evidence>
<dbReference type="InterPro" id="IPR002931">
    <property type="entry name" value="Transglutaminase-like"/>
</dbReference>
<accession>A0ABU7XC39</accession>
<dbReference type="Pfam" id="PF01841">
    <property type="entry name" value="Transglut_core"/>
    <property type="match status" value="1"/>
</dbReference>
<evidence type="ECO:0000259" key="1">
    <source>
        <dbReference type="Pfam" id="PF01841"/>
    </source>
</evidence>
<sequence length="251" mass="28860">MAKCKILTSKEELGSIVKKVFYEAKDKEAYKPITIKINEELKNFLEQTKGRHGIDKEFIIPGSSTLNNLLVVRVEDIRSEGDYYECDLLVQFFAEKEDFKDLMELEERIKEKLDEGLTDLEKAEFLNTYITENISYDKEHRSRSALAAAISHKGTCVAFSQLFQILGEAVGLKVGCISSNVMKHRWNYVIIGDETYYIDTTFNATNNKSKKLFFQTSPIHLERGADQKIAVPIIDQYNSKKSCLKQLKIEY</sequence>
<organism evidence="2 3">
    <name type="scientific">Peptoniphilus grossensis</name>
    <dbReference type="NCBI Taxonomy" id="1465756"/>
    <lineage>
        <taxon>Bacteria</taxon>
        <taxon>Bacillati</taxon>
        <taxon>Bacillota</taxon>
        <taxon>Tissierellia</taxon>
        <taxon>Tissierellales</taxon>
        <taxon>Peptoniphilaceae</taxon>
        <taxon>Peptoniphilus</taxon>
    </lineage>
</organism>
<dbReference type="Gene3D" id="3.10.620.30">
    <property type="match status" value="1"/>
</dbReference>
<dbReference type="Proteomes" id="UP001328425">
    <property type="component" value="Unassembled WGS sequence"/>
</dbReference>
<feature type="domain" description="Transglutaminase-like" evidence="1">
    <location>
        <begin position="114"/>
        <end position="191"/>
    </location>
</feature>
<dbReference type="SUPFAM" id="SSF54001">
    <property type="entry name" value="Cysteine proteinases"/>
    <property type="match status" value="1"/>
</dbReference>
<evidence type="ECO:0000313" key="2">
    <source>
        <dbReference type="EMBL" id="MEF3318442.1"/>
    </source>
</evidence>
<dbReference type="InterPro" id="IPR038765">
    <property type="entry name" value="Papain-like_cys_pep_sf"/>
</dbReference>
<dbReference type="RefSeq" id="WP_332087516.1">
    <property type="nucleotide sequence ID" value="NZ_JARBCY010000044.1"/>
</dbReference>
<name>A0ABU7XC39_9FIRM</name>